<gene>
    <name evidence="1" type="ORF">BDZ31_003460</name>
</gene>
<dbReference type="RefSeq" id="WP_183343582.1">
    <property type="nucleotide sequence ID" value="NZ_JACHNU010000005.1"/>
</dbReference>
<name>A0A840IGD4_9ACTN</name>
<accession>A0A840IGD4</accession>
<keyword evidence="2" id="KW-1185">Reference proteome</keyword>
<sequence length="88" mass="9583">MPAATADDLVAIGTRLIDEVFQSWQAAQLLCHEAFHAWCDAAPAQRAGAHAAYRAALDREEAAAHDLQRVTQAARLSCDPVSRVRPLF</sequence>
<organism evidence="1 2">
    <name type="scientific">Conexibacter arvalis</name>
    <dbReference type="NCBI Taxonomy" id="912552"/>
    <lineage>
        <taxon>Bacteria</taxon>
        <taxon>Bacillati</taxon>
        <taxon>Actinomycetota</taxon>
        <taxon>Thermoleophilia</taxon>
        <taxon>Solirubrobacterales</taxon>
        <taxon>Conexibacteraceae</taxon>
        <taxon>Conexibacter</taxon>
    </lineage>
</organism>
<evidence type="ECO:0000313" key="2">
    <source>
        <dbReference type="Proteomes" id="UP000585272"/>
    </source>
</evidence>
<dbReference type="Proteomes" id="UP000585272">
    <property type="component" value="Unassembled WGS sequence"/>
</dbReference>
<reference evidence="1 2" key="1">
    <citation type="submission" date="2020-08" db="EMBL/GenBank/DDBJ databases">
        <title>Genomic Encyclopedia of Archaeal and Bacterial Type Strains, Phase II (KMG-II): from individual species to whole genera.</title>
        <authorList>
            <person name="Goeker M."/>
        </authorList>
    </citation>
    <scope>NUCLEOTIDE SEQUENCE [LARGE SCALE GENOMIC DNA]</scope>
    <source>
        <strain evidence="1 2">DSM 23288</strain>
    </source>
</reference>
<evidence type="ECO:0000313" key="1">
    <source>
        <dbReference type="EMBL" id="MBB4663859.1"/>
    </source>
</evidence>
<comment type="caution">
    <text evidence="1">The sequence shown here is derived from an EMBL/GenBank/DDBJ whole genome shotgun (WGS) entry which is preliminary data.</text>
</comment>
<proteinExistence type="predicted"/>
<protein>
    <submittedName>
        <fullName evidence="1">Uncharacterized protein</fullName>
    </submittedName>
</protein>
<dbReference type="EMBL" id="JACHNU010000005">
    <property type="protein sequence ID" value="MBB4663859.1"/>
    <property type="molecule type" value="Genomic_DNA"/>
</dbReference>
<dbReference type="AlphaFoldDB" id="A0A840IGD4"/>